<dbReference type="EMBL" id="VSRR010117845">
    <property type="protein sequence ID" value="MPC99321.1"/>
    <property type="molecule type" value="Genomic_DNA"/>
</dbReference>
<dbReference type="AlphaFoldDB" id="A0A5B7JMX4"/>
<comment type="caution">
    <text evidence="1">The sequence shown here is derived from an EMBL/GenBank/DDBJ whole genome shotgun (WGS) entry which is preliminary data.</text>
</comment>
<sequence length="81" mass="9599">MKETQEDMEHRLRLLGGTNVRTAVKYVIDCCLTSGLHHQFNWEGRLGWKTKTNQCKNSFKSTRLCDLFMSKCCIRYCCIRY</sequence>
<proteinExistence type="predicted"/>
<accession>A0A5B7JMX4</accession>
<organism evidence="1 2">
    <name type="scientific">Portunus trituberculatus</name>
    <name type="common">Swimming crab</name>
    <name type="synonym">Neptunus trituberculatus</name>
    <dbReference type="NCBI Taxonomy" id="210409"/>
    <lineage>
        <taxon>Eukaryota</taxon>
        <taxon>Metazoa</taxon>
        <taxon>Ecdysozoa</taxon>
        <taxon>Arthropoda</taxon>
        <taxon>Crustacea</taxon>
        <taxon>Multicrustacea</taxon>
        <taxon>Malacostraca</taxon>
        <taxon>Eumalacostraca</taxon>
        <taxon>Eucarida</taxon>
        <taxon>Decapoda</taxon>
        <taxon>Pleocyemata</taxon>
        <taxon>Brachyura</taxon>
        <taxon>Eubrachyura</taxon>
        <taxon>Portunoidea</taxon>
        <taxon>Portunidae</taxon>
        <taxon>Portuninae</taxon>
        <taxon>Portunus</taxon>
    </lineage>
</organism>
<reference evidence="1 2" key="1">
    <citation type="submission" date="2019-05" db="EMBL/GenBank/DDBJ databases">
        <title>Another draft genome of Portunus trituberculatus and its Hox gene families provides insights of decapod evolution.</title>
        <authorList>
            <person name="Jeong J.-H."/>
            <person name="Song I."/>
            <person name="Kim S."/>
            <person name="Choi T."/>
            <person name="Kim D."/>
            <person name="Ryu S."/>
            <person name="Kim W."/>
        </authorList>
    </citation>
    <scope>NUCLEOTIDE SEQUENCE [LARGE SCALE GENOMIC DNA]</scope>
    <source>
        <tissue evidence="1">Muscle</tissue>
    </source>
</reference>
<protein>
    <recommendedName>
        <fullName evidence="3">DUF4806 domain-containing protein</fullName>
    </recommendedName>
</protein>
<evidence type="ECO:0000313" key="2">
    <source>
        <dbReference type="Proteomes" id="UP000324222"/>
    </source>
</evidence>
<gene>
    <name evidence="1" type="ORF">E2C01_094728</name>
</gene>
<name>A0A5B7JMX4_PORTR</name>
<evidence type="ECO:0008006" key="3">
    <source>
        <dbReference type="Google" id="ProtNLM"/>
    </source>
</evidence>
<evidence type="ECO:0000313" key="1">
    <source>
        <dbReference type="EMBL" id="MPC99321.1"/>
    </source>
</evidence>
<dbReference type="Proteomes" id="UP000324222">
    <property type="component" value="Unassembled WGS sequence"/>
</dbReference>
<keyword evidence="2" id="KW-1185">Reference proteome</keyword>